<evidence type="ECO:0000313" key="3">
    <source>
        <dbReference type="EMBL" id="KAF2755154.1"/>
    </source>
</evidence>
<feature type="region of interest" description="Disordered" evidence="2">
    <location>
        <begin position="281"/>
        <end position="340"/>
    </location>
</feature>
<evidence type="ECO:0000256" key="2">
    <source>
        <dbReference type="SAM" id="MobiDB-lite"/>
    </source>
</evidence>
<feature type="region of interest" description="Disordered" evidence="2">
    <location>
        <begin position="211"/>
        <end position="241"/>
    </location>
</feature>
<organism evidence="3 4">
    <name type="scientific">Pseudovirgaria hyperparasitica</name>
    <dbReference type="NCBI Taxonomy" id="470096"/>
    <lineage>
        <taxon>Eukaryota</taxon>
        <taxon>Fungi</taxon>
        <taxon>Dikarya</taxon>
        <taxon>Ascomycota</taxon>
        <taxon>Pezizomycotina</taxon>
        <taxon>Dothideomycetes</taxon>
        <taxon>Dothideomycetes incertae sedis</taxon>
        <taxon>Acrospermales</taxon>
        <taxon>Acrospermaceae</taxon>
        <taxon>Pseudovirgaria</taxon>
    </lineage>
</organism>
<keyword evidence="4" id="KW-1185">Reference proteome</keyword>
<keyword evidence="1" id="KW-0175">Coiled coil</keyword>
<name>A0A6A6VZI3_9PEZI</name>
<reference evidence="3" key="1">
    <citation type="journal article" date="2020" name="Stud. Mycol.">
        <title>101 Dothideomycetes genomes: a test case for predicting lifestyles and emergence of pathogens.</title>
        <authorList>
            <person name="Haridas S."/>
            <person name="Albert R."/>
            <person name="Binder M."/>
            <person name="Bloem J."/>
            <person name="Labutti K."/>
            <person name="Salamov A."/>
            <person name="Andreopoulos B."/>
            <person name="Baker S."/>
            <person name="Barry K."/>
            <person name="Bills G."/>
            <person name="Bluhm B."/>
            <person name="Cannon C."/>
            <person name="Castanera R."/>
            <person name="Culley D."/>
            <person name="Daum C."/>
            <person name="Ezra D."/>
            <person name="Gonzalez J."/>
            <person name="Henrissat B."/>
            <person name="Kuo A."/>
            <person name="Liang C."/>
            <person name="Lipzen A."/>
            <person name="Lutzoni F."/>
            <person name="Magnuson J."/>
            <person name="Mondo S."/>
            <person name="Nolan M."/>
            <person name="Ohm R."/>
            <person name="Pangilinan J."/>
            <person name="Park H.-J."/>
            <person name="Ramirez L."/>
            <person name="Alfaro M."/>
            <person name="Sun H."/>
            <person name="Tritt A."/>
            <person name="Yoshinaga Y."/>
            <person name="Zwiers L.-H."/>
            <person name="Turgeon B."/>
            <person name="Goodwin S."/>
            <person name="Spatafora J."/>
            <person name="Crous P."/>
            <person name="Grigoriev I."/>
        </authorList>
    </citation>
    <scope>NUCLEOTIDE SEQUENCE</scope>
    <source>
        <strain evidence="3">CBS 121739</strain>
    </source>
</reference>
<feature type="coiled-coil region" evidence="1">
    <location>
        <begin position="117"/>
        <end position="144"/>
    </location>
</feature>
<protein>
    <submittedName>
        <fullName evidence="3">Uncharacterized protein</fullName>
    </submittedName>
</protein>
<accession>A0A6A6VZI3</accession>
<gene>
    <name evidence="3" type="ORF">EJ05DRAFT_519875</name>
</gene>
<dbReference type="GeneID" id="54489786"/>
<dbReference type="AlphaFoldDB" id="A0A6A6VZI3"/>
<dbReference type="EMBL" id="ML996578">
    <property type="protein sequence ID" value="KAF2755154.1"/>
    <property type="molecule type" value="Genomic_DNA"/>
</dbReference>
<feature type="coiled-coil region" evidence="1">
    <location>
        <begin position="15"/>
        <end position="49"/>
    </location>
</feature>
<dbReference type="Proteomes" id="UP000799437">
    <property type="component" value="Unassembled WGS sequence"/>
</dbReference>
<feature type="compositionally biased region" description="Polar residues" evidence="2">
    <location>
        <begin position="291"/>
        <end position="327"/>
    </location>
</feature>
<evidence type="ECO:0000313" key="4">
    <source>
        <dbReference type="Proteomes" id="UP000799437"/>
    </source>
</evidence>
<proteinExistence type="predicted"/>
<feature type="compositionally biased region" description="Polar residues" evidence="2">
    <location>
        <begin position="216"/>
        <end position="230"/>
    </location>
</feature>
<feature type="compositionally biased region" description="Basic residues" evidence="2">
    <location>
        <begin position="330"/>
        <end position="340"/>
    </location>
</feature>
<dbReference type="RefSeq" id="XP_033597605.1">
    <property type="nucleotide sequence ID" value="XM_033748732.1"/>
</dbReference>
<sequence>MSESGNAIGIAEISRDASNETCQTHRTQLRELQAKFAELEQRFHDRSRDIRLRDEAIRYLYDSVAAIQAVYLEECVGIVNSIQAACNANRRVLAENQRIERIYEEQSLEIVHFQELEVHLRNIIQEKQNEVSGLEEKICNLNRENATLYHASMAPIEKDIENSLSTKDSPDTNRNSDSRRCELAHLALASSPFQSIGDDPTVPAATLQDEIEITDQETSQKPDTTVTGNRQTDEQRRHRRHRRRAIYMPRIPSGEIAVAANAGSEASFLNLTLNHTSISTSPVAANDTKSDSPTHIQESSSNYTRCTPVNLSEAQTVGQPREPTSMSYRIRQRLSRLRRH</sequence>
<evidence type="ECO:0000256" key="1">
    <source>
        <dbReference type="SAM" id="Coils"/>
    </source>
</evidence>